<name>A0A939F100_9BACT</name>
<keyword evidence="2" id="KW-1185">Reference proteome</keyword>
<proteinExistence type="predicted"/>
<comment type="caution">
    <text evidence="1">The sequence shown here is derived from an EMBL/GenBank/DDBJ whole genome shotgun (WGS) entry which is preliminary data.</text>
</comment>
<accession>A0A939F100</accession>
<organism evidence="1 2">
    <name type="scientific">Hymenobacter telluris</name>
    <dbReference type="NCBI Taxonomy" id="2816474"/>
    <lineage>
        <taxon>Bacteria</taxon>
        <taxon>Pseudomonadati</taxon>
        <taxon>Bacteroidota</taxon>
        <taxon>Cytophagia</taxon>
        <taxon>Cytophagales</taxon>
        <taxon>Hymenobacteraceae</taxon>
        <taxon>Hymenobacter</taxon>
    </lineage>
</organism>
<evidence type="ECO:0008006" key="3">
    <source>
        <dbReference type="Google" id="ProtNLM"/>
    </source>
</evidence>
<sequence>MIKNLYTSLFFTLGYDELFQWLQAEWQGTHNAASSLESCAILLRHAQQLDCSRLLCDSSMAYDGWDELEQWVSTDYLPQLAQAGITHVAWVVARDWSASRTLLDIIQHATVPYISVFTEGLDAYDWLARQPIRR</sequence>
<dbReference type="Proteomes" id="UP000664144">
    <property type="component" value="Unassembled WGS sequence"/>
</dbReference>
<evidence type="ECO:0000313" key="2">
    <source>
        <dbReference type="Proteomes" id="UP000664144"/>
    </source>
</evidence>
<dbReference type="AlphaFoldDB" id="A0A939F100"/>
<evidence type="ECO:0000313" key="1">
    <source>
        <dbReference type="EMBL" id="MBO0360751.1"/>
    </source>
</evidence>
<dbReference type="RefSeq" id="WP_206986667.1">
    <property type="nucleotide sequence ID" value="NZ_JAFLQZ010000023.1"/>
</dbReference>
<reference evidence="1" key="1">
    <citation type="submission" date="2021-03" db="EMBL/GenBank/DDBJ databases">
        <authorList>
            <person name="Kim M.K."/>
        </authorList>
    </citation>
    <scope>NUCLEOTIDE SEQUENCE</scope>
    <source>
        <strain evidence="1">BT186</strain>
    </source>
</reference>
<gene>
    <name evidence="1" type="ORF">J0X19_22510</name>
</gene>
<dbReference type="EMBL" id="JAFLQZ010000023">
    <property type="protein sequence ID" value="MBO0360751.1"/>
    <property type="molecule type" value="Genomic_DNA"/>
</dbReference>
<protein>
    <recommendedName>
        <fullName evidence="3">STAS/SEC14 domain-containing protein</fullName>
    </recommendedName>
</protein>